<dbReference type="InterPro" id="IPR018114">
    <property type="entry name" value="TRYPSIN_HIS"/>
</dbReference>
<dbReference type="InterPro" id="IPR033116">
    <property type="entry name" value="TRYPSIN_SER"/>
</dbReference>
<dbReference type="InterPro" id="IPR001314">
    <property type="entry name" value="Peptidase_S1A"/>
</dbReference>
<feature type="domain" description="Peptidase S1" evidence="4">
    <location>
        <begin position="32"/>
        <end position="269"/>
    </location>
</feature>
<feature type="signal peptide" evidence="3">
    <location>
        <begin position="1"/>
        <end position="16"/>
    </location>
</feature>
<evidence type="ECO:0000256" key="2">
    <source>
        <dbReference type="RuleBase" id="RU363034"/>
    </source>
</evidence>
<dbReference type="FunFam" id="2.40.10.10:FF:000068">
    <property type="entry name" value="transmembrane protease serine 2"/>
    <property type="match status" value="1"/>
</dbReference>
<dbReference type="GO" id="GO:0004252">
    <property type="term" value="F:serine-type endopeptidase activity"/>
    <property type="evidence" value="ECO:0007669"/>
    <property type="project" value="InterPro"/>
</dbReference>
<dbReference type="PANTHER" id="PTHR24252:SF11">
    <property type="entry name" value="ATRIAL NATRIURETIC PEPTIDE-CONVERTING ENZYME ISOFORM X1"/>
    <property type="match status" value="1"/>
</dbReference>
<reference evidence="5" key="1">
    <citation type="journal article" date="2018" name="Toxins">
        <title>Buzz kill: function and proteomic composition of venom from the giant assassin fly Dolopus genitalis (Diptera: Asilidae).</title>
        <authorList>
            <person name="Walker A.A."/>
            <person name="Dobson J."/>
            <person name="Jin J."/>
            <person name="Robinson S.D."/>
            <person name="Herzig V."/>
            <person name="Vetter I."/>
            <person name="King G.F."/>
            <person name="Fry B.G."/>
        </authorList>
    </citation>
    <scope>NUCLEOTIDE SEQUENCE</scope>
    <source>
        <strain evidence="5">Dg41</strain>
        <tissue evidence="5">Venom/thoracic glands</tissue>
    </source>
</reference>
<keyword evidence="2" id="KW-0720">Serine protease</keyword>
<keyword evidence="1" id="KW-1015">Disulfide bond</keyword>
<dbReference type="PRINTS" id="PR00722">
    <property type="entry name" value="CHYMOTRYPSIN"/>
</dbReference>
<dbReference type="GO" id="GO:0006508">
    <property type="term" value="P:proteolysis"/>
    <property type="evidence" value="ECO:0007669"/>
    <property type="project" value="UniProtKB-KW"/>
</dbReference>
<dbReference type="PANTHER" id="PTHR24252">
    <property type="entry name" value="ACROSIN-RELATED"/>
    <property type="match status" value="1"/>
</dbReference>
<dbReference type="InterPro" id="IPR043504">
    <property type="entry name" value="Peptidase_S1_PA_chymotrypsin"/>
</dbReference>
<evidence type="ECO:0000256" key="3">
    <source>
        <dbReference type="SAM" id="SignalP"/>
    </source>
</evidence>
<evidence type="ECO:0000259" key="4">
    <source>
        <dbReference type="PROSITE" id="PS50240"/>
    </source>
</evidence>
<dbReference type="PROSITE" id="PS50240">
    <property type="entry name" value="TRYPSIN_DOM"/>
    <property type="match status" value="1"/>
</dbReference>
<feature type="chain" id="PRO_5018041752" evidence="3">
    <location>
        <begin position="17"/>
        <end position="272"/>
    </location>
</feature>
<dbReference type="InterPro" id="IPR009003">
    <property type="entry name" value="Peptidase_S1_PA"/>
</dbReference>
<accession>A0A3G5BIF2</accession>
<proteinExistence type="evidence at transcript level"/>
<sequence length="272" mass="29587">MKSFIVLSVIVALAFGHPQNGAVTFDGIENRIAGGQIAAPNQIPFQVRLSLTKNNMGRLVTSLCGGSIIASKVVITAAHCLEGAIDGVVHFGSTKTRPDESTYIGMRVKKQNFIIHERWSRFLLINDIALIILPKPIQFNSAVQPINLPKTGEENLENRMAVISGYGRMGDGQGTSTVLRFVPRRIVSGDVCKRTFMGKFRSTHVCVDGSDRKSACPGDSGGPLFVEESNGSRTLVGLTSFGRQTCESGFPIVYTRVSSYLPWIEKSTGLYF</sequence>
<name>A0A3G5BIF2_DOLGE</name>
<keyword evidence="2" id="KW-0645">Protease</keyword>
<dbReference type="PROSITE" id="PS00134">
    <property type="entry name" value="TRYPSIN_HIS"/>
    <property type="match status" value="1"/>
</dbReference>
<keyword evidence="3" id="KW-0732">Signal</keyword>
<dbReference type="AlphaFoldDB" id="A0A3G5BIF2"/>
<evidence type="ECO:0000256" key="1">
    <source>
        <dbReference type="ARBA" id="ARBA00023157"/>
    </source>
</evidence>
<dbReference type="Pfam" id="PF00089">
    <property type="entry name" value="Trypsin"/>
    <property type="match status" value="1"/>
</dbReference>
<keyword evidence="2" id="KW-0378">Hydrolase</keyword>
<dbReference type="SMART" id="SM00020">
    <property type="entry name" value="Tryp_SPc"/>
    <property type="match status" value="1"/>
</dbReference>
<dbReference type="EMBL" id="MK075159">
    <property type="protein sequence ID" value="AYV99562.1"/>
    <property type="molecule type" value="mRNA"/>
</dbReference>
<dbReference type="Gene3D" id="2.40.10.10">
    <property type="entry name" value="Trypsin-like serine proteases"/>
    <property type="match status" value="1"/>
</dbReference>
<dbReference type="SUPFAM" id="SSF50494">
    <property type="entry name" value="Trypsin-like serine proteases"/>
    <property type="match status" value="1"/>
</dbReference>
<evidence type="ECO:0000313" key="5">
    <source>
        <dbReference type="EMBL" id="AYV99562.1"/>
    </source>
</evidence>
<dbReference type="CDD" id="cd00190">
    <property type="entry name" value="Tryp_SPc"/>
    <property type="match status" value="1"/>
</dbReference>
<dbReference type="InterPro" id="IPR001254">
    <property type="entry name" value="Trypsin_dom"/>
</dbReference>
<organism evidence="5">
    <name type="scientific">Dolopus genitalis</name>
    <name type="common">Giant Australian assassin fly</name>
    <name type="synonym">Asilus genitalis</name>
    <dbReference type="NCBI Taxonomy" id="2488630"/>
    <lineage>
        <taxon>Eukaryota</taxon>
        <taxon>Metazoa</taxon>
        <taxon>Ecdysozoa</taxon>
        <taxon>Arthropoda</taxon>
        <taxon>Hexapoda</taxon>
        <taxon>Insecta</taxon>
        <taxon>Pterygota</taxon>
        <taxon>Neoptera</taxon>
        <taxon>Endopterygota</taxon>
        <taxon>Diptera</taxon>
        <taxon>Brachycera</taxon>
        <taxon>Muscomorpha</taxon>
        <taxon>Asiloidea</taxon>
        <taxon>Asilidae</taxon>
        <taxon>Asilinae</taxon>
        <taxon>Dolopus</taxon>
    </lineage>
</organism>
<dbReference type="PROSITE" id="PS00135">
    <property type="entry name" value="TRYPSIN_SER"/>
    <property type="match status" value="1"/>
</dbReference>
<protein>
    <submittedName>
        <fullName evidence="5">Venom polypeptide</fullName>
    </submittedName>
</protein>